<gene>
    <name evidence="1" type="ORF">CBI31_08070</name>
</gene>
<dbReference type="Proteomes" id="UP000197528">
    <property type="component" value="Unassembled WGS sequence"/>
</dbReference>
<accession>A0A254PUN4</accession>
<dbReference type="RefSeq" id="WP_088525840.1">
    <property type="nucleotide sequence ID" value="NZ_NGUP01000003.1"/>
</dbReference>
<dbReference type="EMBL" id="NGUP01000003">
    <property type="protein sequence ID" value="OWS70255.1"/>
    <property type="molecule type" value="Genomic_DNA"/>
</dbReference>
<name>A0A254PUN4_9BURK</name>
<evidence type="ECO:0008006" key="3">
    <source>
        <dbReference type="Google" id="ProtNLM"/>
    </source>
</evidence>
<organism evidence="1 2">
    <name type="scientific">Polynucleobacter campilacus</name>
    <dbReference type="NCBI Taxonomy" id="1743163"/>
    <lineage>
        <taxon>Bacteria</taxon>
        <taxon>Pseudomonadati</taxon>
        <taxon>Pseudomonadota</taxon>
        <taxon>Betaproteobacteria</taxon>
        <taxon>Burkholderiales</taxon>
        <taxon>Burkholderiaceae</taxon>
        <taxon>Polynucleobacter</taxon>
    </lineage>
</organism>
<keyword evidence="2" id="KW-1185">Reference proteome</keyword>
<evidence type="ECO:0000313" key="1">
    <source>
        <dbReference type="EMBL" id="OWS70255.1"/>
    </source>
</evidence>
<sequence length="78" mass="8417">MQVFNPFGKVDKGACASLLIGLLLGACGGFPTTHPDPNKSNSANYQTDVKDCAQAYPETPDGVYLKSRIACLRLKGWR</sequence>
<reference evidence="1 2" key="1">
    <citation type="submission" date="2017-05" db="EMBL/GenBank/DDBJ databases">
        <title>Genome of Polynucleobacter sp. MWH-Feld-100.</title>
        <authorList>
            <person name="Hahn M.W."/>
        </authorList>
    </citation>
    <scope>NUCLEOTIDE SEQUENCE [LARGE SCALE GENOMIC DNA]</scope>
    <source>
        <strain evidence="1 2">MWH-Feld-100</strain>
    </source>
</reference>
<comment type="caution">
    <text evidence="1">The sequence shown here is derived from an EMBL/GenBank/DDBJ whole genome shotgun (WGS) entry which is preliminary data.</text>
</comment>
<proteinExistence type="predicted"/>
<evidence type="ECO:0000313" key="2">
    <source>
        <dbReference type="Proteomes" id="UP000197528"/>
    </source>
</evidence>
<dbReference type="AlphaFoldDB" id="A0A254PUN4"/>
<protein>
    <recommendedName>
        <fullName evidence="3">Lipoprotein</fullName>
    </recommendedName>
</protein>
<dbReference type="OrthoDB" id="9133914at2"/>